<dbReference type="EMBL" id="CP001737">
    <property type="protein sequence ID" value="ACV79696.1"/>
    <property type="molecule type" value="Genomic_DNA"/>
</dbReference>
<dbReference type="InParanoid" id="C8XDZ3"/>
<dbReference type="SUPFAM" id="SSF46785">
    <property type="entry name" value="Winged helix' DNA-binding domain"/>
    <property type="match status" value="1"/>
</dbReference>
<dbReference type="InterPro" id="IPR036388">
    <property type="entry name" value="WH-like_DNA-bd_sf"/>
</dbReference>
<dbReference type="SMART" id="SM00895">
    <property type="entry name" value="FCD"/>
    <property type="match status" value="1"/>
</dbReference>
<keyword evidence="2" id="KW-0238">DNA-binding</keyword>
<dbReference type="SMART" id="SM00345">
    <property type="entry name" value="HTH_GNTR"/>
    <property type="match status" value="1"/>
</dbReference>
<name>C8XDZ3_NAKMY</name>
<dbReference type="PROSITE" id="PS50949">
    <property type="entry name" value="HTH_GNTR"/>
    <property type="match status" value="1"/>
</dbReference>
<gene>
    <name evidence="5" type="ordered locus">Namu_3368</name>
</gene>
<dbReference type="STRING" id="479431.Namu_3368"/>
<dbReference type="PANTHER" id="PTHR43537:SF45">
    <property type="entry name" value="GNTR FAMILY REGULATORY PROTEIN"/>
    <property type="match status" value="1"/>
</dbReference>
<dbReference type="RefSeq" id="WP_015748562.1">
    <property type="nucleotide sequence ID" value="NC_013235.1"/>
</dbReference>
<evidence type="ECO:0000313" key="6">
    <source>
        <dbReference type="Proteomes" id="UP000002218"/>
    </source>
</evidence>
<dbReference type="InterPro" id="IPR011711">
    <property type="entry name" value="GntR_C"/>
</dbReference>
<evidence type="ECO:0000259" key="4">
    <source>
        <dbReference type="PROSITE" id="PS50949"/>
    </source>
</evidence>
<organism evidence="5 6">
    <name type="scientific">Nakamurella multipartita (strain ATCC 700099 / DSM 44233 / CIP 104796 / JCM 9543 / NBRC 105858 / Y-104)</name>
    <name type="common">Microsphaera multipartita</name>
    <dbReference type="NCBI Taxonomy" id="479431"/>
    <lineage>
        <taxon>Bacteria</taxon>
        <taxon>Bacillati</taxon>
        <taxon>Actinomycetota</taxon>
        <taxon>Actinomycetes</taxon>
        <taxon>Nakamurellales</taxon>
        <taxon>Nakamurellaceae</taxon>
        <taxon>Nakamurella</taxon>
    </lineage>
</organism>
<accession>C8XDZ3</accession>
<dbReference type="Pfam" id="PF07729">
    <property type="entry name" value="FCD"/>
    <property type="match status" value="1"/>
</dbReference>
<keyword evidence="3" id="KW-0804">Transcription</keyword>
<feature type="domain" description="HTH gntR-type" evidence="4">
    <location>
        <begin position="3"/>
        <end position="69"/>
    </location>
</feature>
<dbReference type="PANTHER" id="PTHR43537">
    <property type="entry name" value="TRANSCRIPTIONAL REGULATOR, GNTR FAMILY"/>
    <property type="match status" value="1"/>
</dbReference>
<evidence type="ECO:0000256" key="2">
    <source>
        <dbReference type="ARBA" id="ARBA00023125"/>
    </source>
</evidence>
<dbReference type="CDD" id="cd07377">
    <property type="entry name" value="WHTH_GntR"/>
    <property type="match status" value="1"/>
</dbReference>
<dbReference type="Pfam" id="PF00392">
    <property type="entry name" value="GntR"/>
    <property type="match status" value="1"/>
</dbReference>
<proteinExistence type="predicted"/>
<reference evidence="6" key="1">
    <citation type="submission" date="2009-09" db="EMBL/GenBank/DDBJ databases">
        <title>The complete genome of Nakamurella multipartita DSM 44233.</title>
        <authorList>
            <consortium name="US DOE Joint Genome Institute (JGI-PGF)"/>
            <person name="Lucas S."/>
            <person name="Copeland A."/>
            <person name="Lapidus A."/>
            <person name="Glavina del Rio T."/>
            <person name="Dalin E."/>
            <person name="Tice H."/>
            <person name="Bruce D."/>
            <person name="Goodwin L."/>
            <person name="Pitluck S."/>
            <person name="Kyrpides N."/>
            <person name="Mavromatis K."/>
            <person name="Ivanova N."/>
            <person name="Ovchinnikova G."/>
            <person name="Sims D."/>
            <person name="Meincke L."/>
            <person name="Brettin T."/>
            <person name="Detter J.C."/>
            <person name="Han C."/>
            <person name="Larimer F."/>
            <person name="Land M."/>
            <person name="Hauser L."/>
            <person name="Markowitz V."/>
            <person name="Cheng J.-F."/>
            <person name="Hugenholtz P."/>
            <person name="Woyke T."/>
            <person name="Wu D."/>
            <person name="Klenk H.-P."/>
            <person name="Eisen J.A."/>
        </authorList>
    </citation>
    <scope>NUCLEOTIDE SEQUENCE [LARGE SCALE GENOMIC DNA]</scope>
    <source>
        <strain evidence="6">ATCC 700099 / DSM 44233 / CIP 104796 / JCM 9543 / NBRC 105858 / Y-104</strain>
    </source>
</reference>
<protein>
    <submittedName>
        <fullName evidence="5">Transcriptional regulator, GntR family</fullName>
    </submittedName>
</protein>
<dbReference type="InterPro" id="IPR000524">
    <property type="entry name" value="Tscrpt_reg_HTH_GntR"/>
</dbReference>
<dbReference type="InterPro" id="IPR036390">
    <property type="entry name" value="WH_DNA-bd_sf"/>
</dbReference>
<reference evidence="5 6" key="2">
    <citation type="journal article" date="2010" name="Stand. Genomic Sci.">
        <title>Complete genome sequence of Nakamurella multipartita type strain (Y-104).</title>
        <authorList>
            <person name="Tice H."/>
            <person name="Mayilraj S."/>
            <person name="Sims D."/>
            <person name="Lapidus A."/>
            <person name="Nolan M."/>
            <person name="Lucas S."/>
            <person name="Glavina Del Rio T."/>
            <person name="Copeland A."/>
            <person name="Cheng J.F."/>
            <person name="Meincke L."/>
            <person name="Bruce D."/>
            <person name="Goodwin L."/>
            <person name="Pitluck S."/>
            <person name="Ivanova N."/>
            <person name="Mavromatis K."/>
            <person name="Ovchinnikova G."/>
            <person name="Pati A."/>
            <person name="Chen A."/>
            <person name="Palaniappan K."/>
            <person name="Land M."/>
            <person name="Hauser L."/>
            <person name="Chang Y.J."/>
            <person name="Jeffries C.D."/>
            <person name="Detter J.C."/>
            <person name="Brettin T."/>
            <person name="Rohde M."/>
            <person name="Goker M."/>
            <person name="Bristow J."/>
            <person name="Eisen J.A."/>
            <person name="Markowitz V."/>
            <person name="Hugenholtz P."/>
            <person name="Kyrpides N.C."/>
            <person name="Klenk H.P."/>
            <person name="Chen F."/>
        </authorList>
    </citation>
    <scope>NUCLEOTIDE SEQUENCE [LARGE SCALE GENOMIC DNA]</scope>
    <source>
        <strain evidence="6">ATCC 700099 / DSM 44233 / CIP 104796 / JCM 9543 / NBRC 105858 / Y-104</strain>
    </source>
</reference>
<dbReference type="Gene3D" id="1.20.120.530">
    <property type="entry name" value="GntR ligand-binding domain-like"/>
    <property type="match status" value="1"/>
</dbReference>
<evidence type="ECO:0000256" key="1">
    <source>
        <dbReference type="ARBA" id="ARBA00023015"/>
    </source>
</evidence>
<dbReference type="AlphaFoldDB" id="C8XDZ3"/>
<dbReference type="eggNOG" id="COG1802">
    <property type="taxonomic scope" value="Bacteria"/>
</dbReference>
<evidence type="ECO:0000256" key="3">
    <source>
        <dbReference type="ARBA" id="ARBA00023163"/>
    </source>
</evidence>
<keyword evidence="6" id="KW-1185">Reference proteome</keyword>
<dbReference type="Proteomes" id="UP000002218">
    <property type="component" value="Chromosome"/>
</dbReference>
<dbReference type="GO" id="GO:0003700">
    <property type="term" value="F:DNA-binding transcription factor activity"/>
    <property type="evidence" value="ECO:0007669"/>
    <property type="project" value="InterPro"/>
</dbReference>
<dbReference type="OrthoDB" id="3289286at2"/>
<dbReference type="HOGENOM" id="CLU_017584_5_2_11"/>
<dbReference type="Gene3D" id="1.10.10.10">
    <property type="entry name" value="Winged helix-like DNA-binding domain superfamily/Winged helix DNA-binding domain"/>
    <property type="match status" value="1"/>
</dbReference>
<dbReference type="KEGG" id="nml:Namu_3368"/>
<dbReference type="SUPFAM" id="SSF48008">
    <property type="entry name" value="GntR ligand-binding domain-like"/>
    <property type="match status" value="1"/>
</dbReference>
<sequence length="227" mass="24925">MSTTQTARLYEQVREAILSLEITPGERLSERGLEARFGASRTPAHAALMRLEADGLVQREGRGWMVSPIDIGEIEAVAEFRETIEVAAVRLAAERATDADLAGLDELLQAARPVRTEEDGVRSGGDFHVELVALAGNAFMVEAVRGCLVRLARTRWLEVRTPQAREAAWAQHHAIVAALRARDADRAAELVRTHIRSTNARLVERLTAQVQPLRLRGLTVVRDADAG</sequence>
<dbReference type="GO" id="GO:0003677">
    <property type="term" value="F:DNA binding"/>
    <property type="evidence" value="ECO:0007669"/>
    <property type="project" value="UniProtKB-KW"/>
</dbReference>
<keyword evidence="1" id="KW-0805">Transcription regulation</keyword>
<evidence type="ECO:0000313" key="5">
    <source>
        <dbReference type="EMBL" id="ACV79696.1"/>
    </source>
</evidence>
<dbReference type="InterPro" id="IPR008920">
    <property type="entry name" value="TF_FadR/GntR_C"/>
</dbReference>